<evidence type="ECO:0000256" key="1">
    <source>
        <dbReference type="ARBA" id="ARBA00022729"/>
    </source>
</evidence>
<sequence length="105" mass="11622">MLKQIKFISIALFASLLIIGCNKNDDTNTSAAEGTERPSAIQDTTNDIAGMTEEEAITKWGEPELTQTHTIDALTVTFHEWKTEEGTVSIQFYNGEAKFSQLIPN</sequence>
<gene>
    <name evidence="2" type="ORF">LCGC14_0612520</name>
</gene>
<dbReference type="EMBL" id="LAZR01001019">
    <property type="protein sequence ID" value="KKN52450.1"/>
    <property type="molecule type" value="Genomic_DNA"/>
</dbReference>
<dbReference type="PROSITE" id="PS51257">
    <property type="entry name" value="PROKAR_LIPOPROTEIN"/>
    <property type="match status" value="1"/>
</dbReference>
<accession>A0A0F9R7C8</accession>
<dbReference type="InterPro" id="IPR037873">
    <property type="entry name" value="BamE-like"/>
</dbReference>
<dbReference type="Gene3D" id="3.30.1450.10">
    <property type="match status" value="1"/>
</dbReference>
<reference evidence="2" key="1">
    <citation type="journal article" date="2015" name="Nature">
        <title>Complex archaea that bridge the gap between prokaryotes and eukaryotes.</title>
        <authorList>
            <person name="Spang A."/>
            <person name="Saw J.H."/>
            <person name="Jorgensen S.L."/>
            <person name="Zaremba-Niedzwiedzka K."/>
            <person name="Martijn J."/>
            <person name="Lind A.E."/>
            <person name="van Eijk R."/>
            <person name="Schleper C."/>
            <person name="Guy L."/>
            <person name="Ettema T.J."/>
        </authorList>
    </citation>
    <scope>NUCLEOTIDE SEQUENCE</scope>
</reference>
<dbReference type="AlphaFoldDB" id="A0A0F9R7C8"/>
<comment type="caution">
    <text evidence="2">The sequence shown here is derived from an EMBL/GenBank/DDBJ whole genome shotgun (WGS) entry which is preliminary data.</text>
</comment>
<name>A0A0F9R7C8_9ZZZZ</name>
<evidence type="ECO:0000313" key="2">
    <source>
        <dbReference type="EMBL" id="KKN52450.1"/>
    </source>
</evidence>
<organism evidence="2">
    <name type="scientific">marine sediment metagenome</name>
    <dbReference type="NCBI Taxonomy" id="412755"/>
    <lineage>
        <taxon>unclassified sequences</taxon>
        <taxon>metagenomes</taxon>
        <taxon>ecological metagenomes</taxon>
    </lineage>
</organism>
<protein>
    <recommendedName>
        <fullName evidence="3">Lipoprotein</fullName>
    </recommendedName>
</protein>
<proteinExistence type="predicted"/>
<keyword evidence="1" id="KW-0732">Signal</keyword>
<evidence type="ECO:0008006" key="3">
    <source>
        <dbReference type="Google" id="ProtNLM"/>
    </source>
</evidence>